<evidence type="ECO:0000313" key="1">
    <source>
        <dbReference type="EMBL" id="RMZ94075.1"/>
    </source>
</evidence>
<protein>
    <submittedName>
        <fullName evidence="1">E3 ubiquitin-ligase HECTD1 isoform X2</fullName>
    </submittedName>
</protein>
<dbReference type="OrthoDB" id="412600at2759"/>
<dbReference type="STRING" id="10195.A0A3M7P4S2"/>
<gene>
    <name evidence="1" type="ORF">BpHYR1_054022</name>
</gene>
<dbReference type="EMBL" id="REGN01013319">
    <property type="protein sequence ID" value="RMZ94075.1"/>
    <property type="molecule type" value="Genomic_DNA"/>
</dbReference>
<dbReference type="Proteomes" id="UP000276133">
    <property type="component" value="Unassembled WGS sequence"/>
</dbReference>
<keyword evidence="2" id="KW-1185">Reference proteome</keyword>
<reference evidence="1 2" key="1">
    <citation type="journal article" date="2018" name="Sci. Rep.">
        <title>Genomic signatures of local adaptation to the degree of environmental predictability in rotifers.</title>
        <authorList>
            <person name="Franch-Gras L."/>
            <person name="Hahn C."/>
            <person name="Garcia-Roger E.M."/>
            <person name="Carmona M.J."/>
            <person name="Serra M."/>
            <person name="Gomez A."/>
        </authorList>
    </citation>
    <scope>NUCLEOTIDE SEQUENCE [LARGE SCALE GENOMIC DNA]</scope>
    <source>
        <strain evidence="1">HYR1</strain>
    </source>
</reference>
<comment type="caution">
    <text evidence="1">The sequence shown here is derived from an EMBL/GenBank/DDBJ whole genome shotgun (WGS) entry which is preliminary data.</text>
</comment>
<name>A0A3M7P4S2_BRAPC</name>
<proteinExistence type="predicted"/>
<accession>A0A3M7P4S2</accession>
<dbReference type="GO" id="GO:0016567">
    <property type="term" value="P:protein ubiquitination"/>
    <property type="evidence" value="ECO:0007669"/>
    <property type="project" value="UniProtKB-UniPathway"/>
</dbReference>
<dbReference type="GO" id="GO:0016874">
    <property type="term" value="F:ligase activity"/>
    <property type="evidence" value="ECO:0007669"/>
    <property type="project" value="UniProtKB-KW"/>
</dbReference>
<dbReference type="UniPathway" id="UPA00143"/>
<organism evidence="1 2">
    <name type="scientific">Brachionus plicatilis</name>
    <name type="common">Marine rotifer</name>
    <name type="synonym">Brachionus muelleri</name>
    <dbReference type="NCBI Taxonomy" id="10195"/>
    <lineage>
        <taxon>Eukaryota</taxon>
        <taxon>Metazoa</taxon>
        <taxon>Spiralia</taxon>
        <taxon>Gnathifera</taxon>
        <taxon>Rotifera</taxon>
        <taxon>Eurotatoria</taxon>
        <taxon>Monogononta</taxon>
        <taxon>Pseudotrocha</taxon>
        <taxon>Ploima</taxon>
        <taxon>Brachionidae</taxon>
        <taxon>Brachionus</taxon>
    </lineage>
</organism>
<sequence>MVIFVWNEQRLIELPNQSNGWFKALSDEHTVSVCFGYGARSQMSHAQTEAWLAEFVQVRTAIQVVPPEIVILSADKQLHIENSTFKALAVTQILIANHYAMVKHLLFTNLSKLNDLQQYLSAANQNATKLKQRQLKRHCVTLANRLHLDYLQQNFGQPSNANCLDYTCRVLKVKSMANISHLEKYIAKMLVKQWYHYERDGLTFLSSLSHQLPIRFEYESDFDQNGLFY</sequence>
<keyword evidence="1" id="KW-0436">Ligase</keyword>
<dbReference type="AlphaFoldDB" id="A0A3M7P4S2"/>
<evidence type="ECO:0000313" key="2">
    <source>
        <dbReference type="Proteomes" id="UP000276133"/>
    </source>
</evidence>